<dbReference type="AlphaFoldDB" id="A0A2T1N567"/>
<protein>
    <recommendedName>
        <fullName evidence="1">Lipocalin-like domain-containing protein</fullName>
    </recommendedName>
</protein>
<name>A0A2T1N567_9FLAO</name>
<evidence type="ECO:0000259" key="1">
    <source>
        <dbReference type="Pfam" id="PF13648"/>
    </source>
</evidence>
<dbReference type="Pfam" id="PF13648">
    <property type="entry name" value="Lipocalin_4"/>
    <property type="match status" value="1"/>
</dbReference>
<dbReference type="EMBL" id="PXOQ01000015">
    <property type="protein sequence ID" value="PSG86389.1"/>
    <property type="molecule type" value="Genomic_DNA"/>
</dbReference>
<dbReference type="InterPro" id="IPR024311">
    <property type="entry name" value="Lipocalin-like"/>
</dbReference>
<sequence length="136" mass="16044">MKTLNYLILVFICVSCAQNPEKQLPYLNGYWEIKEATSNGITKTYTISEYVDYIKVTDSLTGFKKKVKPTFKKTFIATDIEEELRVIIEDNIIYLKYKTPFSERTEQVLELSKDELKVKNDDDAVYLYKRYELIKL</sequence>
<evidence type="ECO:0000313" key="2">
    <source>
        <dbReference type="EMBL" id="PSG86389.1"/>
    </source>
</evidence>
<dbReference type="Proteomes" id="UP000238426">
    <property type="component" value="Unassembled WGS sequence"/>
</dbReference>
<dbReference type="OrthoDB" id="1143855at2"/>
<dbReference type="RefSeq" id="WP_106464128.1">
    <property type="nucleotide sequence ID" value="NZ_PXOQ01000015.1"/>
</dbReference>
<gene>
    <name evidence="2" type="ORF">C7H52_11905</name>
</gene>
<organism evidence="2 3">
    <name type="scientific">Aurantibacter aestuarii</name>
    <dbReference type="NCBI Taxonomy" id="1266046"/>
    <lineage>
        <taxon>Bacteria</taxon>
        <taxon>Pseudomonadati</taxon>
        <taxon>Bacteroidota</taxon>
        <taxon>Flavobacteriia</taxon>
        <taxon>Flavobacteriales</taxon>
        <taxon>Flavobacteriaceae</taxon>
        <taxon>Aurantibacter</taxon>
    </lineage>
</organism>
<reference evidence="2 3" key="1">
    <citation type="submission" date="2018-03" db="EMBL/GenBank/DDBJ databases">
        <title>Mesoflavibacter sp. HG37 and Mesoflavibacter sp. HG96 sp.nov., two marine bacteria isolated from seawater of Western Pacific Ocean.</title>
        <authorList>
            <person name="Cheng H."/>
            <person name="Wu Y.-H."/>
            <person name="Guo L.-L."/>
            <person name="Xu X.-W."/>
        </authorList>
    </citation>
    <scope>NUCLEOTIDE SEQUENCE [LARGE SCALE GENOMIC DNA]</scope>
    <source>
        <strain evidence="2 3">KCTC 32269</strain>
    </source>
</reference>
<proteinExistence type="predicted"/>
<evidence type="ECO:0000313" key="3">
    <source>
        <dbReference type="Proteomes" id="UP000238426"/>
    </source>
</evidence>
<feature type="domain" description="Lipocalin-like" evidence="1">
    <location>
        <begin position="27"/>
        <end position="117"/>
    </location>
</feature>
<comment type="caution">
    <text evidence="2">The sequence shown here is derived from an EMBL/GenBank/DDBJ whole genome shotgun (WGS) entry which is preliminary data.</text>
</comment>
<keyword evidence="3" id="KW-1185">Reference proteome</keyword>
<accession>A0A2T1N567</accession>